<dbReference type="CDD" id="cd00085">
    <property type="entry name" value="HNHc"/>
    <property type="match status" value="1"/>
</dbReference>
<dbReference type="GO" id="GO:0008270">
    <property type="term" value="F:zinc ion binding"/>
    <property type="evidence" value="ECO:0007669"/>
    <property type="project" value="InterPro"/>
</dbReference>
<reference evidence="2 3" key="1">
    <citation type="journal article" date="2016" name="Nat. Commun.">
        <title>Thousands of microbial genomes shed light on interconnected biogeochemical processes in an aquifer system.</title>
        <authorList>
            <person name="Anantharaman K."/>
            <person name="Brown C.T."/>
            <person name="Hug L.A."/>
            <person name="Sharon I."/>
            <person name="Castelle C.J."/>
            <person name="Probst A.J."/>
            <person name="Thomas B.C."/>
            <person name="Singh A."/>
            <person name="Wilkins M.J."/>
            <person name="Karaoz U."/>
            <person name="Brodie E.L."/>
            <person name="Williams K.H."/>
            <person name="Hubbard S.S."/>
            <person name="Banfield J.F."/>
        </authorList>
    </citation>
    <scope>NUCLEOTIDE SEQUENCE [LARGE SCALE GENOMIC DNA]</scope>
</reference>
<dbReference type="GO" id="GO:0003676">
    <property type="term" value="F:nucleic acid binding"/>
    <property type="evidence" value="ECO:0007669"/>
    <property type="project" value="InterPro"/>
</dbReference>
<dbReference type="EMBL" id="MHSQ01000030">
    <property type="protein sequence ID" value="OHA46444.1"/>
    <property type="molecule type" value="Genomic_DNA"/>
</dbReference>
<gene>
    <name evidence="2" type="ORF">A2541_00550</name>
</gene>
<comment type="caution">
    <text evidence="2">The sequence shown here is derived from an EMBL/GenBank/DDBJ whole genome shotgun (WGS) entry which is preliminary data.</text>
</comment>
<dbReference type="InterPro" id="IPR003615">
    <property type="entry name" value="HNH_nuc"/>
</dbReference>
<name>A0A1G2PDP3_9BACT</name>
<dbReference type="InterPro" id="IPR002711">
    <property type="entry name" value="HNH"/>
</dbReference>
<evidence type="ECO:0000313" key="2">
    <source>
        <dbReference type="EMBL" id="OHA46444.1"/>
    </source>
</evidence>
<organism evidence="2 3">
    <name type="scientific">Candidatus Taylorbacteria bacterium RIFOXYD2_FULL_36_9</name>
    <dbReference type="NCBI Taxonomy" id="1802338"/>
    <lineage>
        <taxon>Bacteria</taxon>
        <taxon>Candidatus Tayloriibacteriota</taxon>
    </lineage>
</organism>
<dbReference type="Proteomes" id="UP000176965">
    <property type="component" value="Unassembled WGS sequence"/>
</dbReference>
<dbReference type="SMART" id="SM00507">
    <property type="entry name" value="HNHc"/>
    <property type="match status" value="1"/>
</dbReference>
<dbReference type="GO" id="GO:0004519">
    <property type="term" value="F:endonuclease activity"/>
    <property type="evidence" value="ECO:0007669"/>
    <property type="project" value="InterPro"/>
</dbReference>
<protein>
    <recommendedName>
        <fullName evidence="1">HNH nuclease domain-containing protein</fullName>
    </recommendedName>
</protein>
<dbReference type="Pfam" id="PF01844">
    <property type="entry name" value="HNH"/>
    <property type="match status" value="1"/>
</dbReference>
<evidence type="ECO:0000313" key="3">
    <source>
        <dbReference type="Proteomes" id="UP000176965"/>
    </source>
</evidence>
<dbReference type="Gene3D" id="1.10.30.50">
    <property type="match status" value="1"/>
</dbReference>
<feature type="domain" description="HNH nuclease" evidence="1">
    <location>
        <begin position="15"/>
        <end position="63"/>
    </location>
</feature>
<accession>A0A1G2PDP3</accession>
<sequence>MGRPKDKAEEIRAIKIKLISIRGGKCEQCGYGKSEVLQVHHKDRNSRNNDLNNLEIICPNCHFEDHYLEKVN</sequence>
<dbReference type="AlphaFoldDB" id="A0A1G2PDP3"/>
<proteinExistence type="predicted"/>
<evidence type="ECO:0000259" key="1">
    <source>
        <dbReference type="SMART" id="SM00507"/>
    </source>
</evidence>
<dbReference type="STRING" id="1802338.A2541_00550"/>